<comment type="caution">
    <text evidence="1">The sequence shown here is derived from an EMBL/GenBank/DDBJ whole genome shotgun (WGS) entry which is preliminary data.</text>
</comment>
<keyword evidence="2" id="KW-1185">Reference proteome</keyword>
<accession>A0AAV8QQU4</accession>
<dbReference type="AlphaFoldDB" id="A0AAV8QQU4"/>
<gene>
    <name evidence="1" type="ORF">OPV22_021697</name>
</gene>
<organism evidence="1 2">
    <name type="scientific">Ensete ventricosum</name>
    <name type="common">Abyssinian banana</name>
    <name type="synonym">Musa ensete</name>
    <dbReference type="NCBI Taxonomy" id="4639"/>
    <lineage>
        <taxon>Eukaryota</taxon>
        <taxon>Viridiplantae</taxon>
        <taxon>Streptophyta</taxon>
        <taxon>Embryophyta</taxon>
        <taxon>Tracheophyta</taxon>
        <taxon>Spermatophyta</taxon>
        <taxon>Magnoliopsida</taxon>
        <taxon>Liliopsida</taxon>
        <taxon>Zingiberales</taxon>
        <taxon>Musaceae</taxon>
        <taxon>Ensete</taxon>
    </lineage>
</organism>
<reference evidence="1 2" key="1">
    <citation type="submission" date="2022-12" db="EMBL/GenBank/DDBJ databases">
        <title>Chromosome-scale assembly of the Ensete ventricosum genome.</title>
        <authorList>
            <person name="Dussert Y."/>
            <person name="Stocks J."/>
            <person name="Wendawek A."/>
            <person name="Woldeyes F."/>
            <person name="Nichols R.A."/>
            <person name="Borrell J.S."/>
        </authorList>
    </citation>
    <scope>NUCLEOTIDE SEQUENCE [LARGE SCALE GENOMIC DNA]</scope>
    <source>
        <strain evidence="2">cv. Maze</strain>
        <tissue evidence="1">Seeds</tissue>
    </source>
</reference>
<dbReference type="EMBL" id="JAQQAF010000006">
    <property type="protein sequence ID" value="KAJ8477970.1"/>
    <property type="molecule type" value="Genomic_DNA"/>
</dbReference>
<dbReference type="Proteomes" id="UP001222027">
    <property type="component" value="Unassembled WGS sequence"/>
</dbReference>
<name>A0AAV8QQU4_ENSVE</name>
<protein>
    <submittedName>
        <fullName evidence="1">Uncharacterized protein</fullName>
    </submittedName>
</protein>
<proteinExistence type="predicted"/>
<evidence type="ECO:0000313" key="2">
    <source>
        <dbReference type="Proteomes" id="UP001222027"/>
    </source>
</evidence>
<sequence>MVVHSLRIDTMLGDSSKVKQHEAMGQVSGKRVAARVRGAECAAARRTTAAAATSPSISVEVAVCGRGRGSDWRVSGCAS</sequence>
<evidence type="ECO:0000313" key="1">
    <source>
        <dbReference type="EMBL" id="KAJ8477970.1"/>
    </source>
</evidence>